<gene>
    <name evidence="1" type="ORF">MGAL_10B068763</name>
</gene>
<protein>
    <submittedName>
        <fullName evidence="1">Uncharacterized protein</fullName>
    </submittedName>
</protein>
<sequence>MSSEDSDSEDSVFVTRPLCTDIRVWTRTSGCIPKDDDHYEHRIGAEAIVGLRRDAIPKSLDASYPPKVDVTSHLKSVRYTLQNGREF</sequence>
<evidence type="ECO:0000313" key="2">
    <source>
        <dbReference type="Proteomes" id="UP000596742"/>
    </source>
</evidence>
<dbReference type="AlphaFoldDB" id="A0A8B6G1L8"/>
<dbReference type="Proteomes" id="UP000596742">
    <property type="component" value="Unassembled WGS sequence"/>
</dbReference>
<accession>A0A8B6G1L8</accession>
<keyword evidence="2" id="KW-1185">Reference proteome</keyword>
<organism evidence="1 2">
    <name type="scientific">Mytilus galloprovincialis</name>
    <name type="common">Mediterranean mussel</name>
    <dbReference type="NCBI Taxonomy" id="29158"/>
    <lineage>
        <taxon>Eukaryota</taxon>
        <taxon>Metazoa</taxon>
        <taxon>Spiralia</taxon>
        <taxon>Lophotrochozoa</taxon>
        <taxon>Mollusca</taxon>
        <taxon>Bivalvia</taxon>
        <taxon>Autobranchia</taxon>
        <taxon>Pteriomorphia</taxon>
        <taxon>Mytilida</taxon>
        <taxon>Mytiloidea</taxon>
        <taxon>Mytilidae</taxon>
        <taxon>Mytilinae</taxon>
        <taxon>Mytilus</taxon>
    </lineage>
</organism>
<dbReference type="EMBL" id="UYJE01007725">
    <property type="protein sequence ID" value="VDI57435.1"/>
    <property type="molecule type" value="Genomic_DNA"/>
</dbReference>
<reference evidence="1" key="1">
    <citation type="submission" date="2018-11" db="EMBL/GenBank/DDBJ databases">
        <authorList>
            <person name="Alioto T."/>
            <person name="Alioto T."/>
        </authorList>
    </citation>
    <scope>NUCLEOTIDE SEQUENCE</scope>
</reference>
<proteinExistence type="predicted"/>
<name>A0A8B6G1L8_MYTGA</name>
<evidence type="ECO:0000313" key="1">
    <source>
        <dbReference type="EMBL" id="VDI57435.1"/>
    </source>
</evidence>
<comment type="caution">
    <text evidence="1">The sequence shown here is derived from an EMBL/GenBank/DDBJ whole genome shotgun (WGS) entry which is preliminary data.</text>
</comment>